<dbReference type="AlphaFoldDB" id="A0A4D6M4H1"/>
<reference evidence="1 2" key="1">
    <citation type="submission" date="2019-04" db="EMBL/GenBank/DDBJ databases">
        <title>An improved genome assembly and genetic linkage map for asparagus bean, Vigna unguiculata ssp. sesquipedialis.</title>
        <authorList>
            <person name="Xia Q."/>
            <person name="Zhang R."/>
            <person name="Dong Y."/>
        </authorList>
    </citation>
    <scope>NUCLEOTIDE SEQUENCE [LARGE SCALE GENOMIC DNA]</scope>
    <source>
        <tissue evidence="1">Leaf</tissue>
    </source>
</reference>
<organism evidence="1 2">
    <name type="scientific">Vigna unguiculata</name>
    <name type="common">Cowpea</name>
    <dbReference type="NCBI Taxonomy" id="3917"/>
    <lineage>
        <taxon>Eukaryota</taxon>
        <taxon>Viridiplantae</taxon>
        <taxon>Streptophyta</taxon>
        <taxon>Embryophyta</taxon>
        <taxon>Tracheophyta</taxon>
        <taxon>Spermatophyta</taxon>
        <taxon>Magnoliopsida</taxon>
        <taxon>eudicotyledons</taxon>
        <taxon>Gunneridae</taxon>
        <taxon>Pentapetalae</taxon>
        <taxon>rosids</taxon>
        <taxon>fabids</taxon>
        <taxon>Fabales</taxon>
        <taxon>Fabaceae</taxon>
        <taxon>Papilionoideae</taxon>
        <taxon>50 kb inversion clade</taxon>
        <taxon>NPAAA clade</taxon>
        <taxon>indigoferoid/millettioid clade</taxon>
        <taxon>Phaseoleae</taxon>
        <taxon>Vigna</taxon>
    </lineage>
</organism>
<proteinExistence type="predicted"/>
<evidence type="ECO:0000313" key="1">
    <source>
        <dbReference type="EMBL" id="QCD96152.1"/>
    </source>
</evidence>
<name>A0A4D6M4H1_VIGUN</name>
<protein>
    <submittedName>
        <fullName evidence="1">Uncharacterized protein</fullName>
    </submittedName>
</protein>
<dbReference type="Proteomes" id="UP000501690">
    <property type="component" value="Linkage Group LG6"/>
</dbReference>
<dbReference type="EMBL" id="CP039350">
    <property type="protein sequence ID" value="QCD96152.1"/>
    <property type="molecule type" value="Genomic_DNA"/>
</dbReference>
<sequence length="91" mass="9641">MVAAGGDAIRCNRCINSGDAVAAGSVQCFWFRCVAGVDRTVVPVAVKMMKMVQVRSFTNEKEDDGTMVAGGGGGCRGGWSWWLKLGLGFHV</sequence>
<evidence type="ECO:0000313" key="2">
    <source>
        <dbReference type="Proteomes" id="UP000501690"/>
    </source>
</evidence>
<gene>
    <name evidence="1" type="ORF">DEO72_LG6g854</name>
</gene>
<accession>A0A4D6M4H1</accession>
<keyword evidence="2" id="KW-1185">Reference proteome</keyword>